<evidence type="ECO:0000313" key="1">
    <source>
        <dbReference type="EMBL" id="MFC3302530.1"/>
    </source>
</evidence>
<organism evidence="1 2">
    <name type="scientific">Parvularcula lutaonensis</name>
    <dbReference type="NCBI Taxonomy" id="491923"/>
    <lineage>
        <taxon>Bacteria</taxon>
        <taxon>Pseudomonadati</taxon>
        <taxon>Pseudomonadota</taxon>
        <taxon>Alphaproteobacteria</taxon>
        <taxon>Parvularculales</taxon>
        <taxon>Parvularculaceae</taxon>
        <taxon>Parvularcula</taxon>
    </lineage>
</organism>
<evidence type="ECO:0000313" key="2">
    <source>
        <dbReference type="Proteomes" id="UP001595607"/>
    </source>
</evidence>
<dbReference type="RefSeq" id="WP_189570862.1">
    <property type="nucleotide sequence ID" value="NZ_BMXU01000001.1"/>
</dbReference>
<accession>A0ABV7MAU5</accession>
<dbReference type="Gene3D" id="2.40.128.20">
    <property type="match status" value="1"/>
</dbReference>
<name>A0ABV7MAU5_9PROT</name>
<dbReference type="Proteomes" id="UP001595607">
    <property type="component" value="Unassembled WGS sequence"/>
</dbReference>
<gene>
    <name evidence="1" type="ORF">ACFONP_07275</name>
</gene>
<keyword evidence="2" id="KW-1185">Reference proteome</keyword>
<sequence length="168" mass="20327">MSGDITSNELKRIMPLLARHEGVWEGTYRYYNRDGNLIDEHASRLICRFPEKGHPYHQTNHYKWPEGRREVRDFPATVKDGRLFWDNEFINGWACDVDLDDFHRTTMLNWTRTGEPDLYLYEMIQLSDDGKSRARVWQWFKADRLFQRTLVDEHFVTKDWQSYEGKEF</sequence>
<protein>
    <submittedName>
        <fullName evidence="1">DUF3598 domain-containing protein</fullName>
    </submittedName>
</protein>
<proteinExistence type="predicted"/>
<dbReference type="EMBL" id="JBHRVA010000002">
    <property type="protein sequence ID" value="MFC3302530.1"/>
    <property type="molecule type" value="Genomic_DNA"/>
</dbReference>
<reference evidence="2" key="1">
    <citation type="journal article" date="2019" name="Int. J. Syst. Evol. Microbiol.">
        <title>The Global Catalogue of Microorganisms (GCM) 10K type strain sequencing project: providing services to taxonomists for standard genome sequencing and annotation.</title>
        <authorList>
            <consortium name="The Broad Institute Genomics Platform"/>
            <consortium name="The Broad Institute Genome Sequencing Center for Infectious Disease"/>
            <person name="Wu L."/>
            <person name="Ma J."/>
        </authorList>
    </citation>
    <scope>NUCLEOTIDE SEQUENCE [LARGE SCALE GENOMIC DNA]</scope>
    <source>
        <strain evidence="2">KCTC 22245</strain>
    </source>
</reference>
<comment type="caution">
    <text evidence="1">The sequence shown here is derived from an EMBL/GenBank/DDBJ whole genome shotgun (WGS) entry which is preliminary data.</text>
</comment>
<dbReference type="InterPro" id="IPR012674">
    <property type="entry name" value="Calycin"/>
</dbReference>